<keyword evidence="5 7" id="KW-0548">Nucleotidyltransferase</keyword>
<evidence type="ECO:0000256" key="7">
    <source>
        <dbReference type="HAMAP-Rule" id="MF_00108"/>
    </source>
</evidence>
<evidence type="ECO:0000313" key="8">
    <source>
        <dbReference type="EMBL" id="AWK15180.1"/>
    </source>
</evidence>
<dbReference type="AlphaFoldDB" id="A0A2U8I7P7"/>
<dbReference type="NCBIfam" id="TIGR00453">
    <property type="entry name" value="ispD"/>
    <property type="match status" value="1"/>
</dbReference>
<keyword evidence="4 7" id="KW-0808">Transferase</keyword>
<dbReference type="PROSITE" id="PS01295">
    <property type="entry name" value="ISPD"/>
    <property type="match status" value="1"/>
</dbReference>
<proteinExistence type="inferred from homology"/>
<organism evidence="8 9">
    <name type="scientific">Candidatus Fukatsuia symbiotica</name>
    <dbReference type="NCBI Taxonomy" id="1878942"/>
    <lineage>
        <taxon>Bacteria</taxon>
        <taxon>Pseudomonadati</taxon>
        <taxon>Pseudomonadota</taxon>
        <taxon>Gammaproteobacteria</taxon>
        <taxon>Enterobacterales</taxon>
        <taxon>Yersiniaceae</taxon>
        <taxon>Candidatus Fukatsuia</taxon>
    </lineage>
</organism>
<dbReference type="FunFam" id="3.90.550.10:FF:000003">
    <property type="entry name" value="2-C-methyl-D-erythritol 4-phosphate cytidylyltransferase"/>
    <property type="match status" value="1"/>
</dbReference>
<accession>A0A2U8I7P7</accession>
<dbReference type="InterPro" id="IPR050088">
    <property type="entry name" value="IspD/TarI_cytidylyltransf_bact"/>
</dbReference>
<dbReference type="UniPathway" id="UPA00056">
    <property type="reaction ID" value="UER00093"/>
</dbReference>
<dbReference type="InterPro" id="IPR018294">
    <property type="entry name" value="ISPD_synthase_CS"/>
</dbReference>
<dbReference type="InterPro" id="IPR029044">
    <property type="entry name" value="Nucleotide-diphossugar_trans"/>
</dbReference>
<evidence type="ECO:0000256" key="4">
    <source>
        <dbReference type="ARBA" id="ARBA00022679"/>
    </source>
</evidence>
<evidence type="ECO:0000256" key="6">
    <source>
        <dbReference type="ARBA" id="ARBA00023229"/>
    </source>
</evidence>
<dbReference type="GO" id="GO:0019288">
    <property type="term" value="P:isopentenyl diphosphate biosynthetic process, methylerythritol 4-phosphate pathway"/>
    <property type="evidence" value="ECO:0007669"/>
    <property type="project" value="UniProtKB-UniRule"/>
</dbReference>
<evidence type="ECO:0000256" key="1">
    <source>
        <dbReference type="ARBA" id="ARBA00001282"/>
    </source>
</evidence>
<dbReference type="GO" id="GO:0050518">
    <property type="term" value="F:2-C-methyl-D-erythritol 4-phosphate cytidylyltransferase activity"/>
    <property type="evidence" value="ECO:0007669"/>
    <property type="project" value="UniProtKB-UniRule"/>
</dbReference>
<dbReference type="PANTHER" id="PTHR32125:SF4">
    <property type="entry name" value="2-C-METHYL-D-ERYTHRITOL 4-PHOSPHATE CYTIDYLYLTRANSFERASE, CHLOROPLASTIC"/>
    <property type="match status" value="1"/>
</dbReference>
<dbReference type="InterPro" id="IPR034683">
    <property type="entry name" value="IspD/TarI"/>
</dbReference>
<dbReference type="OrthoDB" id="9806837at2"/>
<dbReference type="Proteomes" id="UP000261875">
    <property type="component" value="Chromosome"/>
</dbReference>
<feature type="site" description="Positions MEP for the nucleophilic attack" evidence="7">
    <location>
        <position position="163"/>
    </location>
</feature>
<dbReference type="Gene3D" id="3.90.550.10">
    <property type="entry name" value="Spore Coat Polysaccharide Biosynthesis Protein SpsA, Chain A"/>
    <property type="match status" value="1"/>
</dbReference>
<evidence type="ECO:0000256" key="2">
    <source>
        <dbReference type="ARBA" id="ARBA00004787"/>
    </source>
</evidence>
<gene>
    <name evidence="7" type="primary">ispD</name>
    <name evidence="8" type="ORF">CCS41_12995</name>
</gene>
<dbReference type="STRING" id="1878942.GCA_900128755_00195"/>
<comment type="function">
    <text evidence="7">Catalyzes the formation of 4-diphosphocytidyl-2-C-methyl-D-erythritol from CTP and 2-C-methyl-D-erythritol 4-phosphate (MEP).</text>
</comment>
<dbReference type="EMBL" id="CP021659">
    <property type="protein sequence ID" value="AWK15180.1"/>
    <property type="molecule type" value="Genomic_DNA"/>
</dbReference>
<evidence type="ECO:0000256" key="3">
    <source>
        <dbReference type="ARBA" id="ARBA00009789"/>
    </source>
</evidence>
<comment type="catalytic activity">
    <reaction evidence="1 7">
        <text>2-C-methyl-D-erythritol 4-phosphate + CTP + H(+) = 4-CDP-2-C-methyl-D-erythritol + diphosphate</text>
        <dbReference type="Rhea" id="RHEA:13429"/>
        <dbReference type="ChEBI" id="CHEBI:15378"/>
        <dbReference type="ChEBI" id="CHEBI:33019"/>
        <dbReference type="ChEBI" id="CHEBI:37563"/>
        <dbReference type="ChEBI" id="CHEBI:57823"/>
        <dbReference type="ChEBI" id="CHEBI:58262"/>
        <dbReference type="EC" id="2.7.7.60"/>
    </reaction>
</comment>
<name>A0A2U8I7P7_9GAMM</name>
<dbReference type="PANTHER" id="PTHR32125">
    <property type="entry name" value="2-C-METHYL-D-ERYTHRITOL 4-PHOSPHATE CYTIDYLYLTRANSFERASE, CHLOROPLASTIC"/>
    <property type="match status" value="1"/>
</dbReference>
<dbReference type="RefSeq" id="WP_072550438.1">
    <property type="nucleotide sequence ID" value="NZ_CP021659.1"/>
</dbReference>
<dbReference type="HAMAP" id="MF_00108">
    <property type="entry name" value="IspD"/>
    <property type="match status" value="1"/>
</dbReference>
<evidence type="ECO:0000256" key="5">
    <source>
        <dbReference type="ARBA" id="ARBA00022695"/>
    </source>
</evidence>
<dbReference type="EC" id="2.7.7.60" evidence="7"/>
<dbReference type="Pfam" id="PF01128">
    <property type="entry name" value="IspD"/>
    <property type="match status" value="1"/>
</dbReference>
<keyword evidence="9" id="KW-1185">Reference proteome</keyword>
<comment type="pathway">
    <text evidence="2 7">Isoprenoid biosynthesis; isopentenyl diphosphate biosynthesis via DXP pathway; isopentenyl diphosphate from 1-deoxy-D-xylulose 5-phosphate: step 2/6.</text>
</comment>
<feature type="site" description="Positions MEP for the nucleophilic attack" evidence="7">
    <location>
        <position position="219"/>
    </location>
</feature>
<comment type="subunit">
    <text evidence="7">Homodimer.</text>
</comment>
<protein>
    <recommendedName>
        <fullName evidence="7">2-C-methyl-D-erythritol 4-phosphate cytidylyltransferase</fullName>
        <ecNumber evidence="7">2.7.7.60</ecNumber>
    </recommendedName>
    <alternativeName>
        <fullName evidence="7">4-diphosphocytidyl-2C-methyl-D-erythritol synthase</fullName>
    </alternativeName>
    <alternativeName>
        <fullName evidence="7">MEP cytidylyltransferase</fullName>
        <shortName evidence="7">MCT</shortName>
    </alternativeName>
</protein>
<comment type="similarity">
    <text evidence="3 7">Belongs to the IspD/TarI cytidylyltransferase family. IspD subfamily.</text>
</comment>
<dbReference type="KEGG" id="fsm:CCS41_12995"/>
<dbReference type="CDD" id="cd02516">
    <property type="entry name" value="CDP-ME_synthetase"/>
    <property type="match status" value="1"/>
</dbReference>
<dbReference type="SUPFAM" id="SSF53448">
    <property type="entry name" value="Nucleotide-diphospho-sugar transferases"/>
    <property type="match status" value="1"/>
</dbReference>
<feature type="site" description="Transition state stabilizer" evidence="7">
    <location>
        <position position="26"/>
    </location>
</feature>
<dbReference type="InterPro" id="IPR001228">
    <property type="entry name" value="IspD"/>
</dbReference>
<evidence type="ECO:0000313" key="9">
    <source>
        <dbReference type="Proteomes" id="UP000261875"/>
    </source>
</evidence>
<reference evidence="8 9" key="1">
    <citation type="submission" date="2017-05" db="EMBL/GenBank/DDBJ databases">
        <title>Genome sequence of Candidatus Fukatsuia symbiotica and Candidatus Hamiltonella defensa from Acyrthosiphon pisum strain 5D.</title>
        <authorList>
            <person name="Patel V.A."/>
            <person name="Chevignon G."/>
            <person name="Russell J.A."/>
            <person name="Oliver K.M."/>
        </authorList>
    </citation>
    <scope>NUCLEOTIDE SEQUENCE [LARGE SCALE GENOMIC DNA]</scope>
    <source>
        <strain evidence="8 9">5D</strain>
    </source>
</reference>
<keyword evidence="6 7" id="KW-0414">Isoprene biosynthesis</keyword>
<feature type="site" description="Transition state stabilizer" evidence="7">
    <location>
        <position position="19"/>
    </location>
</feature>
<sequence>MNSLSEVIAVLPAAGIGSRMQTACPKQYLMLRGKTILEHAIEILLYHPIVQRIIVVLNRQDDRFHSLPIAGNAKISVVHGGDQRADSVMAALRHVEKNAKKSMWVLVHDAARPCLHGDDLDLLLNIIGHSKIGGILATPVRDTMKRAIAPVAARATIAHTVERQQLWHALTPQFFPFELLKTCLSRAIDEKAEITDEAAALEYCGYYPQLINGRSDNIKVTYPEDLALAEFYLTYRDHQE</sequence>